<feature type="transmembrane region" description="Helical" evidence="2">
    <location>
        <begin position="256"/>
        <end position="274"/>
    </location>
</feature>
<reference evidence="4" key="1">
    <citation type="journal article" date="2019" name="Int. J. Syst. Evol. Microbiol.">
        <title>The Global Catalogue of Microorganisms (GCM) 10K type strain sequencing project: providing services to taxonomists for standard genome sequencing and annotation.</title>
        <authorList>
            <consortium name="The Broad Institute Genomics Platform"/>
            <consortium name="The Broad Institute Genome Sequencing Center for Infectious Disease"/>
            <person name="Wu L."/>
            <person name="Ma J."/>
        </authorList>
    </citation>
    <scope>NUCLEOTIDE SEQUENCE [LARGE SCALE GENOMIC DNA]</scope>
    <source>
        <strain evidence="4">JCM 18531</strain>
    </source>
</reference>
<gene>
    <name evidence="3" type="ORF">GCM10023349_35160</name>
</gene>
<sequence>MSDNVQVMIGERDGNRLTQLGRAHREVEDHDSGDLASLVLDECIQLWTEVLTAVSRYAAPRDLRARGDIAEAASAAAINQFDQGKVDEIIGRFREVDLNDQPAMHTVALDAVLTLEVQLSEASGPQKLRVLTEDGSTEEVRAYLTAWRNRSTVLKESLRALRLLDGLTERTRPVLESIAESRAETEEAGKQLDALRAELVQARAERAQGELSKQFKSLAEREHKSSRWLRWATYGLVAVAALAALMAPRASGWAEVVGRLALASIFAGASAYTARLASVHRNTGDWANSVRVQLDTFEDFLGAIDSDDARMRVYEEFGRRVLGAPPLASGDGENAMPVGQIVELASVIAAARKS</sequence>
<feature type="transmembrane region" description="Helical" evidence="2">
    <location>
        <begin position="231"/>
        <end position="250"/>
    </location>
</feature>
<dbReference type="Proteomes" id="UP001499974">
    <property type="component" value="Unassembled WGS sequence"/>
</dbReference>
<dbReference type="EMBL" id="BAABKM010000002">
    <property type="protein sequence ID" value="GAA4712971.1"/>
    <property type="molecule type" value="Genomic_DNA"/>
</dbReference>
<accession>A0ABP8XTU9</accession>
<name>A0ABP8XTU9_9ACTN</name>
<evidence type="ECO:0000313" key="4">
    <source>
        <dbReference type="Proteomes" id="UP001499974"/>
    </source>
</evidence>
<proteinExistence type="predicted"/>
<keyword evidence="2" id="KW-1133">Transmembrane helix</keyword>
<evidence type="ECO:0000256" key="1">
    <source>
        <dbReference type="SAM" id="Coils"/>
    </source>
</evidence>
<dbReference type="RefSeq" id="WP_345522713.1">
    <property type="nucleotide sequence ID" value="NZ_BAABKM010000002.1"/>
</dbReference>
<evidence type="ECO:0000313" key="3">
    <source>
        <dbReference type="EMBL" id="GAA4712971.1"/>
    </source>
</evidence>
<organism evidence="3 4">
    <name type="scientific">Nocardioides conyzicola</name>
    <dbReference type="NCBI Taxonomy" id="1651781"/>
    <lineage>
        <taxon>Bacteria</taxon>
        <taxon>Bacillati</taxon>
        <taxon>Actinomycetota</taxon>
        <taxon>Actinomycetes</taxon>
        <taxon>Propionibacteriales</taxon>
        <taxon>Nocardioidaceae</taxon>
        <taxon>Nocardioides</taxon>
    </lineage>
</organism>
<protein>
    <recommendedName>
        <fullName evidence="5">DUF4231 domain-containing protein</fullName>
    </recommendedName>
</protein>
<comment type="caution">
    <text evidence="3">The sequence shown here is derived from an EMBL/GenBank/DDBJ whole genome shotgun (WGS) entry which is preliminary data.</text>
</comment>
<keyword evidence="4" id="KW-1185">Reference proteome</keyword>
<keyword evidence="2" id="KW-0812">Transmembrane</keyword>
<keyword evidence="2" id="KW-0472">Membrane</keyword>
<evidence type="ECO:0008006" key="5">
    <source>
        <dbReference type="Google" id="ProtNLM"/>
    </source>
</evidence>
<feature type="coiled-coil region" evidence="1">
    <location>
        <begin position="178"/>
        <end position="212"/>
    </location>
</feature>
<keyword evidence="1" id="KW-0175">Coiled coil</keyword>
<evidence type="ECO:0000256" key="2">
    <source>
        <dbReference type="SAM" id="Phobius"/>
    </source>
</evidence>